<reference evidence="1" key="1">
    <citation type="submission" date="2019-12" db="EMBL/GenBank/DDBJ databases">
        <title>Genome sequencing and annotation of Brassica cretica.</title>
        <authorList>
            <person name="Studholme D.J."/>
            <person name="Sarris P."/>
        </authorList>
    </citation>
    <scope>NUCLEOTIDE SEQUENCE</scope>
    <source>
        <strain evidence="1">PFS-109/04</strain>
        <tissue evidence="1">Leaf</tissue>
    </source>
</reference>
<gene>
    <name evidence="1" type="ORF">F2Q69_00041664</name>
</gene>
<name>A0A8S9NL10_BRACR</name>
<evidence type="ECO:0000313" key="1">
    <source>
        <dbReference type="EMBL" id="KAF3502791.1"/>
    </source>
</evidence>
<sequence>MFHRRSDQSTTLSMSHHISEYDMAEEGDLFKALEKVWGRRRFQPSRLFEGSRELGKLGSVLIPKR</sequence>
<accession>A0A8S9NL10</accession>
<evidence type="ECO:0000313" key="2">
    <source>
        <dbReference type="Proteomes" id="UP000712600"/>
    </source>
</evidence>
<dbReference type="AlphaFoldDB" id="A0A8S9NL10"/>
<proteinExistence type="predicted"/>
<organism evidence="1 2">
    <name type="scientific">Brassica cretica</name>
    <name type="common">Mustard</name>
    <dbReference type="NCBI Taxonomy" id="69181"/>
    <lineage>
        <taxon>Eukaryota</taxon>
        <taxon>Viridiplantae</taxon>
        <taxon>Streptophyta</taxon>
        <taxon>Embryophyta</taxon>
        <taxon>Tracheophyta</taxon>
        <taxon>Spermatophyta</taxon>
        <taxon>Magnoliopsida</taxon>
        <taxon>eudicotyledons</taxon>
        <taxon>Gunneridae</taxon>
        <taxon>Pentapetalae</taxon>
        <taxon>rosids</taxon>
        <taxon>malvids</taxon>
        <taxon>Brassicales</taxon>
        <taxon>Brassicaceae</taxon>
        <taxon>Brassiceae</taxon>
        <taxon>Brassica</taxon>
    </lineage>
</organism>
<protein>
    <submittedName>
        <fullName evidence="1">Uncharacterized protein</fullName>
    </submittedName>
</protein>
<dbReference type="Proteomes" id="UP000712600">
    <property type="component" value="Unassembled WGS sequence"/>
</dbReference>
<comment type="caution">
    <text evidence="1">The sequence shown here is derived from an EMBL/GenBank/DDBJ whole genome shotgun (WGS) entry which is preliminary data.</text>
</comment>
<dbReference type="EMBL" id="QGKX02001621">
    <property type="protein sequence ID" value="KAF3502791.1"/>
    <property type="molecule type" value="Genomic_DNA"/>
</dbReference>